<feature type="region of interest" description="Disordered" evidence="2">
    <location>
        <begin position="1"/>
        <end position="202"/>
    </location>
</feature>
<feature type="region of interest" description="Disordered" evidence="2">
    <location>
        <begin position="274"/>
        <end position="355"/>
    </location>
</feature>
<proteinExistence type="predicted"/>
<keyword evidence="5" id="KW-1185">Reference proteome</keyword>
<dbReference type="Proteomes" id="UP000504636">
    <property type="component" value="Unplaced"/>
</dbReference>
<dbReference type="InterPro" id="IPR039327">
    <property type="entry name" value="CON7-like"/>
</dbReference>
<dbReference type="PROSITE" id="PS50157">
    <property type="entry name" value="ZINC_FINGER_C2H2_2"/>
    <property type="match status" value="1"/>
</dbReference>
<keyword evidence="1" id="KW-0862">Zinc</keyword>
<gene>
    <name evidence="4 6" type="ORF">BDZ99DRAFT_485377</name>
</gene>
<feature type="compositionally biased region" description="Polar residues" evidence="2">
    <location>
        <begin position="344"/>
        <end position="355"/>
    </location>
</feature>
<keyword evidence="1" id="KW-0479">Metal-binding</keyword>
<dbReference type="GO" id="GO:0006355">
    <property type="term" value="P:regulation of DNA-templated transcription"/>
    <property type="evidence" value="ECO:0007669"/>
    <property type="project" value="InterPro"/>
</dbReference>
<dbReference type="InterPro" id="IPR013087">
    <property type="entry name" value="Znf_C2H2_type"/>
</dbReference>
<reference evidence="6" key="2">
    <citation type="submission" date="2020-04" db="EMBL/GenBank/DDBJ databases">
        <authorList>
            <consortium name="NCBI Genome Project"/>
        </authorList>
    </citation>
    <scope>NUCLEOTIDE SEQUENCE</scope>
    <source>
        <strain evidence="6">CBS 304.34</strain>
    </source>
</reference>
<evidence type="ECO:0000313" key="6">
    <source>
        <dbReference type="RefSeq" id="XP_033581766.1"/>
    </source>
</evidence>
<feature type="domain" description="C2H2-type" evidence="3">
    <location>
        <begin position="232"/>
        <end position="263"/>
    </location>
</feature>
<dbReference type="GO" id="GO:0008270">
    <property type="term" value="F:zinc ion binding"/>
    <property type="evidence" value="ECO:0007669"/>
    <property type="project" value="UniProtKB-KW"/>
</dbReference>
<organism evidence="4">
    <name type="scientific">Mytilinidion resinicola</name>
    <dbReference type="NCBI Taxonomy" id="574789"/>
    <lineage>
        <taxon>Eukaryota</taxon>
        <taxon>Fungi</taxon>
        <taxon>Dikarya</taxon>
        <taxon>Ascomycota</taxon>
        <taxon>Pezizomycotina</taxon>
        <taxon>Dothideomycetes</taxon>
        <taxon>Pleosporomycetidae</taxon>
        <taxon>Mytilinidiales</taxon>
        <taxon>Mytilinidiaceae</taxon>
        <taxon>Mytilinidion</taxon>
    </lineage>
</organism>
<keyword evidence="1" id="KW-0863">Zinc-finger</keyword>
<evidence type="ECO:0000259" key="3">
    <source>
        <dbReference type="PROSITE" id="PS50157"/>
    </source>
</evidence>
<sequence length="355" mass="38561">MDGRQTDYPQSGLSEPYPSFPEPASEGSSADQASAAPYPPGQDPRAANFSPAQTPSSEYGINPSSARSGSFPEYIQRSYQSSAQGAPAGGMANPTSPSLPLSDGQANDNQHNKSDSDVPIDPSIATGASPTYPPHQQYSPYPPQHEMQHYQGHPQTPMYGARPEWAGQYPPPHMQYGHPASSGPPAQSMVSPVQRPPAGGHPLSTVYSFVPIPGAQQHKRPRRRYEEIERMYKCGWNGCEKAYGTLNHLNAHVTMQSHGTKRTPEEFKEIRKEWKAKKKEEEAARKADEERQRQAEGRHDNGSETPVYGQMRANIGPPQMGGPQLPPIGYQAAAPGPQAPQYGTQSPGLDQGMAQ</sequence>
<dbReference type="PROSITE" id="PS00028">
    <property type="entry name" value="ZINC_FINGER_C2H2_1"/>
    <property type="match status" value="1"/>
</dbReference>
<feature type="compositionally biased region" description="Basic and acidic residues" evidence="2">
    <location>
        <begin position="274"/>
        <end position="302"/>
    </location>
</feature>
<accession>A0A6A6Z0V9</accession>
<dbReference type="PANTHER" id="PTHR36167">
    <property type="entry name" value="C2H2 FINGER DOMAIN TRANSCRIPTION FACTOR (EUROFUNG)-RELATED"/>
    <property type="match status" value="1"/>
</dbReference>
<feature type="compositionally biased region" description="Polar residues" evidence="2">
    <location>
        <begin position="93"/>
        <end position="109"/>
    </location>
</feature>
<feature type="compositionally biased region" description="Low complexity" evidence="2">
    <location>
        <begin position="315"/>
        <end position="343"/>
    </location>
</feature>
<dbReference type="PANTHER" id="PTHR36167:SF3">
    <property type="entry name" value="C2H2 FINGER DOMAIN TRANSCRIPTION FACTOR (EUROFUNG)-RELATED"/>
    <property type="match status" value="1"/>
</dbReference>
<name>A0A6A6Z0V9_9PEZI</name>
<evidence type="ECO:0000313" key="4">
    <source>
        <dbReference type="EMBL" id="KAF2814802.1"/>
    </source>
</evidence>
<dbReference type="RefSeq" id="XP_033581766.1">
    <property type="nucleotide sequence ID" value="XM_033722707.1"/>
</dbReference>
<dbReference type="OrthoDB" id="1939603at2759"/>
<evidence type="ECO:0000256" key="1">
    <source>
        <dbReference type="PROSITE-ProRule" id="PRU00042"/>
    </source>
</evidence>
<dbReference type="AlphaFoldDB" id="A0A6A6Z0V9"/>
<evidence type="ECO:0000256" key="2">
    <source>
        <dbReference type="SAM" id="MobiDB-lite"/>
    </source>
</evidence>
<reference evidence="4 6" key="1">
    <citation type="journal article" date="2020" name="Stud. Mycol.">
        <title>101 Dothideomycetes genomes: a test case for predicting lifestyles and emergence of pathogens.</title>
        <authorList>
            <person name="Haridas S."/>
            <person name="Albert R."/>
            <person name="Binder M."/>
            <person name="Bloem J."/>
            <person name="Labutti K."/>
            <person name="Salamov A."/>
            <person name="Andreopoulos B."/>
            <person name="Baker S."/>
            <person name="Barry K."/>
            <person name="Bills G."/>
            <person name="Bluhm B."/>
            <person name="Cannon C."/>
            <person name="Castanera R."/>
            <person name="Culley D."/>
            <person name="Daum C."/>
            <person name="Ezra D."/>
            <person name="Gonzalez J."/>
            <person name="Henrissat B."/>
            <person name="Kuo A."/>
            <person name="Liang C."/>
            <person name="Lipzen A."/>
            <person name="Lutzoni F."/>
            <person name="Magnuson J."/>
            <person name="Mondo S."/>
            <person name="Nolan M."/>
            <person name="Ohm R."/>
            <person name="Pangilinan J."/>
            <person name="Park H.-J."/>
            <person name="Ramirez L."/>
            <person name="Alfaro M."/>
            <person name="Sun H."/>
            <person name="Tritt A."/>
            <person name="Yoshinaga Y."/>
            <person name="Zwiers L.-H."/>
            <person name="Turgeon B."/>
            <person name="Goodwin S."/>
            <person name="Spatafora J."/>
            <person name="Crous P."/>
            <person name="Grigoriev I."/>
        </authorList>
    </citation>
    <scope>NUCLEOTIDE SEQUENCE</scope>
    <source>
        <strain evidence="4 6">CBS 304.34</strain>
    </source>
</reference>
<protein>
    <recommendedName>
        <fullName evidence="3">C2H2-type domain-containing protein</fullName>
    </recommendedName>
</protein>
<reference evidence="6" key="3">
    <citation type="submission" date="2025-04" db="UniProtKB">
        <authorList>
            <consortium name="RefSeq"/>
        </authorList>
    </citation>
    <scope>IDENTIFICATION</scope>
    <source>
        <strain evidence="6">CBS 304.34</strain>
    </source>
</reference>
<evidence type="ECO:0000313" key="5">
    <source>
        <dbReference type="Proteomes" id="UP000504636"/>
    </source>
</evidence>
<dbReference type="GeneID" id="54463600"/>
<dbReference type="Gene3D" id="3.30.160.60">
    <property type="entry name" value="Classic Zinc Finger"/>
    <property type="match status" value="1"/>
</dbReference>
<feature type="compositionally biased region" description="Polar residues" evidence="2">
    <location>
        <begin position="50"/>
        <end position="68"/>
    </location>
</feature>
<dbReference type="EMBL" id="MU003694">
    <property type="protein sequence ID" value="KAF2814802.1"/>
    <property type="molecule type" value="Genomic_DNA"/>
</dbReference>